<dbReference type="GO" id="GO:0000156">
    <property type="term" value="F:phosphorelay response regulator activity"/>
    <property type="evidence" value="ECO:0007669"/>
    <property type="project" value="TreeGrafter"/>
</dbReference>
<accession>A0A7X8SH22</accession>
<dbReference type="SUPFAM" id="SSF52172">
    <property type="entry name" value="CheY-like"/>
    <property type="match status" value="1"/>
</dbReference>
<dbReference type="GO" id="GO:0032993">
    <property type="term" value="C:protein-DNA complex"/>
    <property type="evidence" value="ECO:0007669"/>
    <property type="project" value="TreeGrafter"/>
</dbReference>
<keyword evidence="2" id="KW-0902">Two-component regulatory system</keyword>
<comment type="caution">
    <text evidence="10">The sequence shown here is derived from an EMBL/GenBank/DDBJ whole genome shotgun (WGS) entry which is preliminary data.</text>
</comment>
<dbReference type="CDD" id="cd00383">
    <property type="entry name" value="trans_reg_C"/>
    <property type="match status" value="1"/>
</dbReference>
<evidence type="ECO:0000259" key="9">
    <source>
        <dbReference type="PROSITE" id="PS51755"/>
    </source>
</evidence>
<dbReference type="InterPro" id="IPR039420">
    <property type="entry name" value="WalR-like"/>
</dbReference>
<sequence>MKLLLIEDNHLLAEDILANLKDQSIGVEHVSTLTDAREKIGVYAYDILVVDLGLPDGNGLDVVRLIKEVDANAGVLIVTARDSVDDKVTGLELGADDYITKPFHMAELIARVRSLFRRKKLKGSNVIEVNELKVDISLSTVSINDQIIEMTKKEYDLLLYFLYNREKMLTKENIAEHLWGDHIDQADSFDFIYTHIKNLRKKLQKGGAKDYIKSVYGMGYKFSTSK</sequence>
<evidence type="ECO:0000256" key="7">
    <source>
        <dbReference type="PROSITE-ProRule" id="PRU01091"/>
    </source>
</evidence>
<keyword evidence="3" id="KW-0805">Transcription regulation</keyword>
<dbReference type="GO" id="GO:0000976">
    <property type="term" value="F:transcription cis-regulatory region binding"/>
    <property type="evidence" value="ECO:0007669"/>
    <property type="project" value="TreeGrafter"/>
</dbReference>
<evidence type="ECO:0000313" key="11">
    <source>
        <dbReference type="Proteomes" id="UP000585050"/>
    </source>
</evidence>
<dbReference type="Proteomes" id="UP000585050">
    <property type="component" value="Unassembled WGS sequence"/>
</dbReference>
<keyword evidence="11" id="KW-1185">Reference proteome</keyword>
<organism evidence="10 11">
    <name type="scientific">Flammeovirga agarivorans</name>
    <dbReference type="NCBI Taxonomy" id="2726742"/>
    <lineage>
        <taxon>Bacteria</taxon>
        <taxon>Pseudomonadati</taxon>
        <taxon>Bacteroidota</taxon>
        <taxon>Cytophagia</taxon>
        <taxon>Cytophagales</taxon>
        <taxon>Flammeovirgaceae</taxon>
        <taxon>Flammeovirga</taxon>
    </lineage>
</organism>
<dbReference type="InterPro" id="IPR036388">
    <property type="entry name" value="WH-like_DNA-bd_sf"/>
</dbReference>
<dbReference type="Gene3D" id="1.10.10.10">
    <property type="entry name" value="Winged helix-like DNA-binding domain superfamily/Winged helix DNA-binding domain"/>
    <property type="match status" value="1"/>
</dbReference>
<protein>
    <submittedName>
        <fullName evidence="10">Response regulator transcription factor</fullName>
    </submittedName>
</protein>
<gene>
    <name evidence="10" type="ORF">HGP29_02835</name>
</gene>
<dbReference type="Gene3D" id="3.40.50.2300">
    <property type="match status" value="1"/>
</dbReference>
<keyword evidence="5" id="KW-0804">Transcription</keyword>
<dbReference type="SMART" id="SM00448">
    <property type="entry name" value="REC"/>
    <property type="match status" value="1"/>
</dbReference>
<dbReference type="RefSeq" id="WP_168880797.1">
    <property type="nucleotide sequence ID" value="NZ_JABAIL010000001.1"/>
</dbReference>
<dbReference type="InterPro" id="IPR011006">
    <property type="entry name" value="CheY-like_superfamily"/>
</dbReference>
<evidence type="ECO:0000259" key="8">
    <source>
        <dbReference type="PROSITE" id="PS50110"/>
    </source>
</evidence>
<evidence type="ECO:0000256" key="4">
    <source>
        <dbReference type="ARBA" id="ARBA00023125"/>
    </source>
</evidence>
<keyword evidence="4 7" id="KW-0238">DNA-binding</keyword>
<dbReference type="PROSITE" id="PS50110">
    <property type="entry name" value="RESPONSE_REGULATORY"/>
    <property type="match status" value="1"/>
</dbReference>
<evidence type="ECO:0000256" key="6">
    <source>
        <dbReference type="PROSITE-ProRule" id="PRU00169"/>
    </source>
</evidence>
<dbReference type="Pfam" id="PF00486">
    <property type="entry name" value="Trans_reg_C"/>
    <property type="match status" value="1"/>
</dbReference>
<proteinExistence type="predicted"/>
<dbReference type="AlphaFoldDB" id="A0A7X8SH22"/>
<reference evidence="10 11" key="1">
    <citation type="submission" date="2020-04" db="EMBL/GenBank/DDBJ databases">
        <title>Flammeovirga sp. SR4, a novel species isolated from seawater.</title>
        <authorList>
            <person name="Wang X."/>
        </authorList>
    </citation>
    <scope>NUCLEOTIDE SEQUENCE [LARGE SCALE GENOMIC DNA]</scope>
    <source>
        <strain evidence="10 11">SR4</strain>
    </source>
</reference>
<evidence type="ECO:0000256" key="1">
    <source>
        <dbReference type="ARBA" id="ARBA00022553"/>
    </source>
</evidence>
<dbReference type="InterPro" id="IPR001789">
    <property type="entry name" value="Sig_transdc_resp-reg_receiver"/>
</dbReference>
<dbReference type="PROSITE" id="PS51755">
    <property type="entry name" value="OMPR_PHOB"/>
    <property type="match status" value="1"/>
</dbReference>
<keyword evidence="1 6" id="KW-0597">Phosphoprotein</keyword>
<evidence type="ECO:0000256" key="5">
    <source>
        <dbReference type="ARBA" id="ARBA00023163"/>
    </source>
</evidence>
<feature type="modified residue" description="4-aspartylphosphate" evidence="6">
    <location>
        <position position="51"/>
    </location>
</feature>
<evidence type="ECO:0000256" key="2">
    <source>
        <dbReference type="ARBA" id="ARBA00023012"/>
    </source>
</evidence>
<dbReference type="PANTHER" id="PTHR48111">
    <property type="entry name" value="REGULATOR OF RPOS"/>
    <property type="match status" value="1"/>
</dbReference>
<feature type="domain" description="OmpR/PhoB-type" evidence="9">
    <location>
        <begin position="124"/>
        <end position="224"/>
    </location>
</feature>
<dbReference type="PANTHER" id="PTHR48111:SF22">
    <property type="entry name" value="REGULATOR OF RPOS"/>
    <property type="match status" value="1"/>
</dbReference>
<dbReference type="GO" id="GO:0006355">
    <property type="term" value="P:regulation of DNA-templated transcription"/>
    <property type="evidence" value="ECO:0007669"/>
    <property type="project" value="InterPro"/>
</dbReference>
<evidence type="ECO:0000313" key="10">
    <source>
        <dbReference type="EMBL" id="NLR90120.1"/>
    </source>
</evidence>
<feature type="DNA-binding region" description="OmpR/PhoB-type" evidence="7">
    <location>
        <begin position="124"/>
        <end position="224"/>
    </location>
</feature>
<dbReference type="Gene3D" id="6.10.250.690">
    <property type="match status" value="1"/>
</dbReference>
<dbReference type="Pfam" id="PF00072">
    <property type="entry name" value="Response_reg"/>
    <property type="match status" value="1"/>
</dbReference>
<dbReference type="InterPro" id="IPR001867">
    <property type="entry name" value="OmpR/PhoB-type_DNA-bd"/>
</dbReference>
<feature type="domain" description="Response regulatory" evidence="8">
    <location>
        <begin position="2"/>
        <end position="116"/>
    </location>
</feature>
<evidence type="ECO:0000256" key="3">
    <source>
        <dbReference type="ARBA" id="ARBA00023015"/>
    </source>
</evidence>
<dbReference type="SMART" id="SM00862">
    <property type="entry name" value="Trans_reg_C"/>
    <property type="match status" value="1"/>
</dbReference>
<name>A0A7X8SH22_9BACT</name>
<dbReference type="EMBL" id="JABAIL010000001">
    <property type="protein sequence ID" value="NLR90120.1"/>
    <property type="molecule type" value="Genomic_DNA"/>
</dbReference>
<dbReference type="GO" id="GO:0005829">
    <property type="term" value="C:cytosol"/>
    <property type="evidence" value="ECO:0007669"/>
    <property type="project" value="TreeGrafter"/>
</dbReference>